<dbReference type="RefSeq" id="XP_067067720.1">
    <property type="nucleotide sequence ID" value="XM_067213098.1"/>
</dbReference>
<name>A0A1J4MNM9_9CRYT</name>
<comment type="caution">
    <text evidence="2">The sequence shown here is derived from an EMBL/GenBank/DDBJ whole genome shotgun (WGS) entry which is preliminary data.</text>
</comment>
<gene>
    <name evidence="2" type="ORF">cand_028710</name>
</gene>
<feature type="transmembrane region" description="Helical" evidence="1">
    <location>
        <begin position="38"/>
        <end position="61"/>
    </location>
</feature>
<keyword evidence="1" id="KW-0812">Transmembrane</keyword>
<evidence type="ECO:0000256" key="1">
    <source>
        <dbReference type="SAM" id="Phobius"/>
    </source>
</evidence>
<organism evidence="2 3">
    <name type="scientific">Cryptosporidium andersoni</name>
    <dbReference type="NCBI Taxonomy" id="117008"/>
    <lineage>
        <taxon>Eukaryota</taxon>
        <taxon>Sar</taxon>
        <taxon>Alveolata</taxon>
        <taxon>Apicomplexa</taxon>
        <taxon>Conoidasida</taxon>
        <taxon>Coccidia</taxon>
        <taxon>Eucoccidiorida</taxon>
        <taxon>Eimeriorina</taxon>
        <taxon>Cryptosporidiidae</taxon>
        <taxon>Cryptosporidium</taxon>
    </lineage>
</organism>
<evidence type="ECO:0000313" key="3">
    <source>
        <dbReference type="Proteomes" id="UP000186804"/>
    </source>
</evidence>
<dbReference type="Proteomes" id="UP000186804">
    <property type="component" value="Unassembled WGS sequence"/>
</dbReference>
<dbReference type="VEuPathDB" id="CryptoDB:cand_028710"/>
<dbReference type="GeneID" id="92367055"/>
<evidence type="ECO:0008006" key="4">
    <source>
        <dbReference type="Google" id="ProtNLM"/>
    </source>
</evidence>
<evidence type="ECO:0000313" key="2">
    <source>
        <dbReference type="EMBL" id="OII75874.1"/>
    </source>
</evidence>
<dbReference type="AlphaFoldDB" id="A0A1J4MNM9"/>
<sequence length="129" mass="14569">MSVDSRQSWLRSKIQTLNTQYNTMTIQGLPVSEIYKRLAISTTIYTVIGTISASALGSILFKIPSLRRFSTGLGFGMGVGWSMKSSKDYLNYINNKDYNPSIPKSTRDWIDSGMDYFNKIKSACSDWLK</sequence>
<dbReference type="OrthoDB" id="342915at2759"/>
<keyword evidence="1" id="KW-0472">Membrane</keyword>
<accession>A0A1J4MNM9</accession>
<proteinExistence type="predicted"/>
<keyword evidence="3" id="KW-1185">Reference proteome</keyword>
<keyword evidence="1" id="KW-1133">Transmembrane helix</keyword>
<protein>
    <recommendedName>
        <fullName evidence="4">MICOS complex subunit MIC10</fullName>
    </recommendedName>
</protein>
<reference evidence="2 3" key="1">
    <citation type="submission" date="2016-10" db="EMBL/GenBank/DDBJ databases">
        <title>Reductive evolution of mitochondrial metabolism and differential evolution of invasion-related proteins in Cryptosporidium.</title>
        <authorList>
            <person name="Liu S."/>
            <person name="Roellig D.M."/>
            <person name="Guo Y."/>
            <person name="Li N."/>
            <person name="Frace M.A."/>
            <person name="Tang K."/>
            <person name="Zhang L."/>
            <person name="Feng Y."/>
            <person name="Xiao L."/>
        </authorList>
    </citation>
    <scope>NUCLEOTIDE SEQUENCE [LARGE SCALE GENOMIC DNA]</scope>
    <source>
        <strain evidence="2">30847</strain>
    </source>
</reference>
<dbReference type="EMBL" id="LRBS01000074">
    <property type="protein sequence ID" value="OII75874.1"/>
    <property type="molecule type" value="Genomic_DNA"/>
</dbReference>